<reference evidence="2 3" key="1">
    <citation type="submission" date="2020-12" db="EMBL/GenBank/DDBJ databases">
        <title>Whole genome sequences of gut porcine anaerobes.</title>
        <authorList>
            <person name="Kubasova T."/>
            <person name="Jahodarova E."/>
            <person name="Rychlik I."/>
        </authorList>
    </citation>
    <scope>NUCLEOTIDE SEQUENCE [LARGE SCALE GENOMIC DNA]</scope>
    <source>
        <strain evidence="2 3">An925</strain>
    </source>
</reference>
<keyword evidence="1" id="KW-0812">Transmembrane</keyword>
<sequence>MKNEKRLIIAARAVSLFFTPFYLPIVGMLVLFTFSFMSIFPTAYKLQVLAMVYFFTILMPTISIRLYRKYQGWTLIELGQRERRMVPYALSIASYFACYYLFLRLHMPHFIGSILLAALCVQMICALINVVWKISTHSAAIGAVGGALFAFAEYLAFNPIWWLCLVFLVGGIVGTCRMILRQHSLGQIVGGFWIGFFVAAIIILFI</sequence>
<keyword evidence="1" id="KW-1133">Transmembrane helix</keyword>
<feature type="transmembrane region" description="Helical" evidence="1">
    <location>
        <begin position="187"/>
        <end position="205"/>
    </location>
</feature>
<keyword evidence="1" id="KW-0472">Membrane</keyword>
<comment type="caution">
    <text evidence="2">The sequence shown here is derived from an EMBL/GenBank/DDBJ whole genome shotgun (WGS) entry which is preliminary data.</text>
</comment>
<feature type="transmembrane region" description="Helical" evidence="1">
    <location>
        <begin position="85"/>
        <end position="103"/>
    </location>
</feature>
<accession>A0ABS9CHZ1</accession>
<feature type="transmembrane region" description="Helical" evidence="1">
    <location>
        <begin position="160"/>
        <end position="180"/>
    </location>
</feature>
<organism evidence="2 3">
    <name type="scientific">Xylanibacter brevis</name>
    <dbReference type="NCBI Taxonomy" id="83231"/>
    <lineage>
        <taxon>Bacteria</taxon>
        <taxon>Pseudomonadati</taxon>
        <taxon>Bacteroidota</taxon>
        <taxon>Bacteroidia</taxon>
        <taxon>Bacteroidales</taxon>
        <taxon>Prevotellaceae</taxon>
        <taxon>Xylanibacter</taxon>
    </lineage>
</organism>
<dbReference type="Proteomes" id="UP001200470">
    <property type="component" value="Unassembled WGS sequence"/>
</dbReference>
<evidence type="ECO:0000313" key="2">
    <source>
        <dbReference type="EMBL" id="MCF2563556.1"/>
    </source>
</evidence>
<dbReference type="EMBL" id="JADYTN010000009">
    <property type="protein sequence ID" value="MCF2563556.1"/>
    <property type="molecule type" value="Genomic_DNA"/>
</dbReference>
<evidence type="ECO:0000256" key="1">
    <source>
        <dbReference type="SAM" id="Phobius"/>
    </source>
</evidence>
<gene>
    <name evidence="2" type="ORF">I6E12_05450</name>
</gene>
<keyword evidence="3" id="KW-1185">Reference proteome</keyword>
<proteinExistence type="predicted"/>
<evidence type="ECO:0000313" key="3">
    <source>
        <dbReference type="Proteomes" id="UP001200470"/>
    </source>
</evidence>
<evidence type="ECO:0008006" key="4">
    <source>
        <dbReference type="Google" id="ProtNLM"/>
    </source>
</evidence>
<feature type="transmembrane region" description="Helical" evidence="1">
    <location>
        <begin position="46"/>
        <end position="64"/>
    </location>
</feature>
<feature type="transmembrane region" description="Helical" evidence="1">
    <location>
        <begin position="21"/>
        <end position="40"/>
    </location>
</feature>
<feature type="transmembrane region" description="Helical" evidence="1">
    <location>
        <begin position="109"/>
        <end position="131"/>
    </location>
</feature>
<name>A0ABS9CHZ1_9BACT</name>
<protein>
    <recommendedName>
        <fullName evidence="4">Phosphatase PAP2 family protein</fullName>
    </recommendedName>
</protein>
<dbReference type="RefSeq" id="WP_094390971.1">
    <property type="nucleotide sequence ID" value="NZ_JADYTN010000009.1"/>
</dbReference>
<feature type="transmembrane region" description="Helical" evidence="1">
    <location>
        <begin position="138"/>
        <end position="154"/>
    </location>
</feature>